<feature type="domain" description="EF-hand" evidence="4">
    <location>
        <begin position="111"/>
        <end position="145"/>
    </location>
</feature>
<dbReference type="InterPro" id="IPR011992">
    <property type="entry name" value="EF-hand-dom_pair"/>
</dbReference>
<dbReference type="Gene3D" id="1.10.238.10">
    <property type="entry name" value="EF-hand"/>
    <property type="match status" value="2"/>
</dbReference>
<dbReference type="STRING" id="6182.Q5D8J1"/>
<evidence type="ECO:0000313" key="8">
    <source>
        <dbReference type="Proteomes" id="UP000311919"/>
    </source>
</evidence>
<dbReference type="SUPFAM" id="SSF47473">
    <property type="entry name" value="EF-hand"/>
    <property type="match status" value="1"/>
</dbReference>
<dbReference type="InterPro" id="IPR002048">
    <property type="entry name" value="EF_hand_dom"/>
</dbReference>
<dbReference type="PROSITE" id="PS00018">
    <property type="entry name" value="EF_HAND_1"/>
    <property type="match status" value="3"/>
</dbReference>
<dbReference type="AlphaFoldDB" id="Q5D8J1"/>
<feature type="domain" description="EF-hand" evidence="4">
    <location>
        <begin position="36"/>
        <end position="71"/>
    </location>
</feature>
<proteinExistence type="evidence at transcript level"/>
<evidence type="ECO:0000259" key="4">
    <source>
        <dbReference type="PROSITE" id="PS50222"/>
    </source>
</evidence>
<name>Q5D8J1_SCHJA</name>
<reference evidence="7 8" key="5">
    <citation type="submission" date="2019-03" db="EMBL/GenBank/DDBJ databases">
        <title>An improved genome assembly of the fluke Schistosoma japonicum.</title>
        <authorList>
            <person name="Hu W."/>
            <person name="Luo F."/>
            <person name="Yin M."/>
            <person name="Mo X."/>
            <person name="Sun C."/>
            <person name="Wu Q."/>
            <person name="Zhu B."/>
            <person name="Xiang M."/>
            <person name="Wang J."/>
            <person name="Wang Y."/>
            <person name="Zhang T."/>
            <person name="Xu B."/>
            <person name="Zheng H."/>
            <person name="Feng Z."/>
        </authorList>
    </citation>
    <scope>NUCLEOTIDE SEQUENCE [LARGE SCALE GENOMIC DNA]</scope>
    <source>
        <strain evidence="7">HuSjv2</strain>
        <tissue evidence="7">Worms</tissue>
    </source>
</reference>
<dbReference type="EMBL" id="FN320649">
    <property type="protein sequence ID" value="CAX76375.1"/>
    <property type="molecule type" value="mRNA"/>
</dbReference>
<evidence type="ECO:0000256" key="2">
    <source>
        <dbReference type="ARBA" id="ARBA00022737"/>
    </source>
</evidence>
<dbReference type="PANTHER" id="PTHR34524:SF6">
    <property type="entry name" value="CALCYPHOSINE LIKE"/>
    <property type="match status" value="1"/>
</dbReference>
<dbReference type="EMBL" id="FN320653">
    <property type="protein sequence ID" value="CAX76379.1"/>
    <property type="molecule type" value="mRNA"/>
</dbReference>
<keyword evidence="3" id="KW-0106">Calcium</keyword>
<dbReference type="EMBL" id="FN320651">
    <property type="protein sequence ID" value="CAX76377.1"/>
    <property type="molecule type" value="mRNA"/>
</dbReference>
<dbReference type="InterPro" id="IPR051581">
    <property type="entry name" value="Ca-bind"/>
</dbReference>
<evidence type="ECO:0000256" key="1">
    <source>
        <dbReference type="ARBA" id="ARBA00022723"/>
    </source>
</evidence>
<sequence>MSDENRWIAVFNSLDKDGNKLLTRDEIEQCLKSLGVSESFAEKIIKETDLNKDGKISLDEYLKALRKIPPRDKCSSVERWKEVFQSIDKDNSGKVSAKELDEFLKSTGNDINKSCLENWMATNDKNKDGELDYAEFLAYVRQTYE</sequence>
<dbReference type="SMART" id="SM00054">
    <property type="entry name" value="EFh"/>
    <property type="match status" value="4"/>
</dbReference>
<dbReference type="EMBL" id="FN320648">
    <property type="protein sequence ID" value="CAX76374.1"/>
    <property type="molecule type" value="mRNA"/>
</dbReference>
<dbReference type="EMBL" id="FN320654">
    <property type="protein sequence ID" value="CAX76380.1"/>
    <property type="molecule type" value="mRNA"/>
</dbReference>
<protein>
    <submittedName>
        <fullName evidence="6">16 kDa calcium-binding protein (Egg antigen SME16)</fullName>
    </submittedName>
    <submittedName>
        <fullName evidence="7">16 kDa calcium-binding protein isoform 1</fullName>
    </submittedName>
    <submittedName>
        <fullName evidence="5">SJCHGC01695 protein</fullName>
    </submittedName>
</protein>
<dbReference type="InterPro" id="IPR018247">
    <property type="entry name" value="EF_Hand_1_Ca_BS"/>
</dbReference>
<organism evidence="5">
    <name type="scientific">Schistosoma japonicum</name>
    <name type="common">Blood fluke</name>
    <dbReference type="NCBI Taxonomy" id="6182"/>
    <lineage>
        <taxon>Eukaryota</taxon>
        <taxon>Metazoa</taxon>
        <taxon>Spiralia</taxon>
        <taxon>Lophotrochozoa</taxon>
        <taxon>Platyhelminthes</taxon>
        <taxon>Trematoda</taxon>
        <taxon>Digenea</taxon>
        <taxon>Strigeidida</taxon>
        <taxon>Schistosomatoidea</taxon>
        <taxon>Schistosomatidae</taxon>
        <taxon>Schistosoma</taxon>
    </lineage>
</organism>
<dbReference type="SMR" id="Q5D8J1"/>
<evidence type="ECO:0000256" key="3">
    <source>
        <dbReference type="ARBA" id="ARBA00022837"/>
    </source>
</evidence>
<reference evidence="5" key="2">
    <citation type="journal article" date="2006" name="PLoS Pathog.">
        <title>New perspectives on host-parasite interplay by comparative transcriptomic and proteomic analyses of Schistosoma japonicum.</title>
        <authorList>
            <person name="Liu F."/>
            <person name="Lu J."/>
            <person name="Hu W."/>
            <person name="Wang S.Y."/>
            <person name="Cui S.J."/>
            <person name="Chi M."/>
            <person name="Yan Q."/>
            <person name="Wang X.R."/>
            <person name="Song H.D."/>
            <person name="Xu X.N."/>
            <person name="Wang J.J."/>
            <person name="Zhang X.L."/>
            <person name="Zhang X."/>
            <person name="Wang Z.Q."/>
            <person name="Xue C.L."/>
            <person name="Brindley P.J."/>
            <person name="McManus D.P."/>
            <person name="Yang P.Y."/>
            <person name="Feng Z."/>
            <person name="Chen Z."/>
            <person name="Han Z.G."/>
        </authorList>
    </citation>
    <scope>NUCLEOTIDE SEQUENCE</scope>
</reference>
<dbReference type="GO" id="GO:0043226">
    <property type="term" value="C:organelle"/>
    <property type="evidence" value="ECO:0007669"/>
    <property type="project" value="UniProtKB-ARBA"/>
</dbReference>
<dbReference type="Pfam" id="PF13499">
    <property type="entry name" value="EF-hand_7"/>
    <property type="match status" value="2"/>
</dbReference>
<reference evidence="6" key="3">
    <citation type="journal article" date="2009" name="Nature">
        <title>The Schistosoma japonicum genome reveals features of host-parasite interplay.</title>
        <authorList>
            <person name="Liu F."/>
            <person name="Zhou Y."/>
            <person name="Wang Z.Q."/>
            <person name="Lu G."/>
            <person name="Zheng H."/>
            <person name="Brindley P.J."/>
            <person name="McManus D.P."/>
            <person name="Blair D."/>
            <person name="Zhang Q.H."/>
            <person name="Zhong Y."/>
            <person name="Wang S."/>
            <person name="Han Z.G."/>
            <person name="Chen Z."/>
        </authorList>
    </citation>
    <scope>NUCLEOTIDE SEQUENCE</scope>
    <source>
        <strain evidence="6">Anhui</strain>
    </source>
</reference>
<dbReference type="EMBL" id="FN320650">
    <property type="protein sequence ID" value="CAX76376.1"/>
    <property type="molecule type" value="mRNA"/>
</dbReference>
<evidence type="ECO:0000313" key="5">
    <source>
        <dbReference type="EMBL" id="AAW27865.1"/>
    </source>
</evidence>
<evidence type="ECO:0000313" key="7">
    <source>
        <dbReference type="EMBL" id="TNN05726.1"/>
    </source>
</evidence>
<dbReference type="PROSITE" id="PS50222">
    <property type="entry name" value="EF_HAND_2"/>
    <property type="match status" value="4"/>
</dbReference>
<keyword evidence="1" id="KW-0479">Metal-binding</keyword>
<dbReference type="EMBL" id="FN320647">
    <property type="protein sequence ID" value="CAX76373.1"/>
    <property type="molecule type" value="mRNA"/>
</dbReference>
<keyword evidence="2" id="KW-0677">Repeat</keyword>
<gene>
    <name evidence="7" type="ORF">EWB00_008980</name>
</gene>
<dbReference type="EMBL" id="SKCS01000506">
    <property type="protein sequence ID" value="TNN05726.1"/>
    <property type="molecule type" value="Genomic_DNA"/>
</dbReference>
<feature type="domain" description="EF-hand" evidence="4">
    <location>
        <begin position="2"/>
        <end position="35"/>
    </location>
</feature>
<dbReference type="GO" id="GO:0005509">
    <property type="term" value="F:calcium ion binding"/>
    <property type="evidence" value="ECO:0007669"/>
    <property type="project" value="InterPro"/>
</dbReference>
<keyword evidence="8" id="KW-1185">Reference proteome</keyword>
<dbReference type="OrthoDB" id="26525at2759"/>
<feature type="domain" description="EF-hand" evidence="4">
    <location>
        <begin position="75"/>
        <end position="110"/>
    </location>
</feature>
<dbReference type="FunFam" id="1.10.238.10:FF:000178">
    <property type="entry name" value="Calmodulin-2 A"/>
    <property type="match status" value="1"/>
</dbReference>
<dbReference type="CDD" id="cd00051">
    <property type="entry name" value="EFh"/>
    <property type="match status" value="2"/>
</dbReference>
<reference evidence="5" key="1">
    <citation type="submission" date="2004-11" db="EMBL/GenBank/DDBJ databases">
        <title>The full-length cDNA sequences of Schistosoma japonicum genes.</title>
        <authorList>
            <person name="Han Z."/>
        </authorList>
    </citation>
    <scope>NUCLEOTIDE SEQUENCE</scope>
</reference>
<dbReference type="PANTHER" id="PTHR34524">
    <property type="entry name" value="CALCYPHOSIN"/>
    <property type="match status" value="1"/>
</dbReference>
<evidence type="ECO:0000313" key="6">
    <source>
        <dbReference type="EMBL" id="CAX76373.1"/>
    </source>
</evidence>
<accession>Q5D8J1</accession>
<reference evidence="6" key="4">
    <citation type="submission" date="2009-03" db="EMBL/GenBank/DDBJ databases">
        <authorList>
            <person name="Gang L."/>
        </authorList>
    </citation>
    <scope>NUCLEOTIDE SEQUENCE</scope>
    <source>
        <strain evidence="6">Anhui</strain>
    </source>
</reference>
<dbReference type="Proteomes" id="UP000311919">
    <property type="component" value="Unassembled WGS sequence"/>
</dbReference>
<dbReference type="EMBL" id="AY816133">
    <property type="protein sequence ID" value="AAW27865.1"/>
    <property type="molecule type" value="mRNA"/>
</dbReference>